<evidence type="ECO:0000256" key="2">
    <source>
        <dbReference type="ARBA" id="ARBA00009295"/>
    </source>
</evidence>
<dbReference type="Pfam" id="PF00173">
    <property type="entry name" value="Cyt-b5"/>
    <property type="match status" value="1"/>
</dbReference>
<keyword evidence="7" id="KW-0249">Electron transport</keyword>
<evidence type="ECO:0000313" key="14">
    <source>
        <dbReference type="EMBL" id="KAF2078015.1"/>
    </source>
</evidence>
<keyword evidence="10" id="KW-0275">Fatty acid biosynthesis</keyword>
<evidence type="ECO:0000256" key="12">
    <source>
        <dbReference type="RuleBase" id="RU362121"/>
    </source>
</evidence>
<keyword evidence="5 12" id="KW-0479">Metal-binding</keyword>
<evidence type="ECO:0000256" key="11">
    <source>
        <dbReference type="ARBA" id="ARBA00038168"/>
    </source>
</evidence>
<keyword evidence="6" id="KW-0276">Fatty acid metabolism</keyword>
<dbReference type="PANTHER" id="PTHR19359">
    <property type="entry name" value="CYTOCHROME B5"/>
    <property type="match status" value="1"/>
</dbReference>
<dbReference type="PROSITE" id="PS00191">
    <property type="entry name" value="CYTOCHROME_B5_1"/>
    <property type="match status" value="1"/>
</dbReference>
<dbReference type="InterPro" id="IPR001199">
    <property type="entry name" value="Cyt_B5-like_heme/steroid-bd"/>
</dbReference>
<organism evidence="14 15">
    <name type="scientific">Polysphondylium violaceum</name>
    <dbReference type="NCBI Taxonomy" id="133409"/>
    <lineage>
        <taxon>Eukaryota</taxon>
        <taxon>Amoebozoa</taxon>
        <taxon>Evosea</taxon>
        <taxon>Eumycetozoa</taxon>
        <taxon>Dictyostelia</taxon>
        <taxon>Dictyosteliales</taxon>
        <taxon>Dictyosteliaceae</taxon>
        <taxon>Polysphondylium</taxon>
    </lineage>
</organism>
<dbReference type="Proteomes" id="UP000695562">
    <property type="component" value="Unassembled WGS sequence"/>
</dbReference>
<keyword evidence="8 12" id="KW-0408">Iron</keyword>
<dbReference type="SMART" id="SM01117">
    <property type="entry name" value="Cyt-b5"/>
    <property type="match status" value="1"/>
</dbReference>
<comment type="similarity">
    <text evidence="11 12">Belongs to the cytochrome b5 family.</text>
</comment>
<evidence type="ECO:0000256" key="4">
    <source>
        <dbReference type="ARBA" id="ARBA00022617"/>
    </source>
</evidence>
<dbReference type="EMBL" id="AJWJ01000013">
    <property type="protein sequence ID" value="KAF2078015.1"/>
    <property type="molecule type" value="Genomic_DNA"/>
</dbReference>
<dbReference type="PROSITE" id="PS50255">
    <property type="entry name" value="CYTOCHROME_B5_2"/>
    <property type="match status" value="1"/>
</dbReference>
<evidence type="ECO:0000256" key="6">
    <source>
        <dbReference type="ARBA" id="ARBA00022832"/>
    </source>
</evidence>
<evidence type="ECO:0000256" key="7">
    <source>
        <dbReference type="ARBA" id="ARBA00022982"/>
    </source>
</evidence>
<evidence type="ECO:0000313" key="15">
    <source>
        <dbReference type="Proteomes" id="UP000695562"/>
    </source>
</evidence>
<feature type="domain" description="Cytochrome b5 heme-binding" evidence="13">
    <location>
        <begin position="46"/>
        <end position="121"/>
    </location>
</feature>
<accession>A0A8J4V273</accession>
<evidence type="ECO:0000256" key="5">
    <source>
        <dbReference type="ARBA" id="ARBA00022723"/>
    </source>
</evidence>
<dbReference type="Gene3D" id="3.10.120.10">
    <property type="entry name" value="Cytochrome b5-like heme/steroid binding domain"/>
    <property type="match status" value="1"/>
</dbReference>
<gene>
    <name evidence="14" type="ORF">CYY_000653</name>
</gene>
<evidence type="ECO:0000256" key="9">
    <source>
        <dbReference type="ARBA" id="ARBA00023098"/>
    </source>
</evidence>
<dbReference type="FunFam" id="3.10.120.10:FF:000007">
    <property type="entry name" value="Sulfite oxidase, mitochondrial"/>
    <property type="match status" value="1"/>
</dbReference>
<evidence type="ECO:0000256" key="3">
    <source>
        <dbReference type="ARBA" id="ARBA00022516"/>
    </source>
</evidence>
<dbReference type="OrthoDB" id="14671at2759"/>
<dbReference type="SUPFAM" id="SSF55856">
    <property type="entry name" value="Cytochrome b5-like heme/steroid binding domain"/>
    <property type="match status" value="1"/>
</dbReference>
<dbReference type="PRINTS" id="PR00363">
    <property type="entry name" value="CYTOCHROMEB5"/>
</dbReference>
<evidence type="ECO:0000259" key="13">
    <source>
        <dbReference type="PROSITE" id="PS50255"/>
    </source>
</evidence>
<dbReference type="GO" id="GO:0006633">
    <property type="term" value="P:fatty acid biosynthetic process"/>
    <property type="evidence" value="ECO:0007669"/>
    <property type="project" value="UniProtKB-KW"/>
</dbReference>
<evidence type="ECO:0000256" key="1">
    <source>
        <dbReference type="ARBA" id="ARBA00001962"/>
    </source>
</evidence>
<dbReference type="GO" id="GO:0020037">
    <property type="term" value="F:heme binding"/>
    <property type="evidence" value="ECO:0007669"/>
    <property type="project" value="UniProtKB-UniRule"/>
</dbReference>
<dbReference type="GO" id="GO:0046872">
    <property type="term" value="F:metal ion binding"/>
    <property type="evidence" value="ECO:0007669"/>
    <property type="project" value="UniProtKB-UniRule"/>
</dbReference>
<evidence type="ECO:0000256" key="8">
    <source>
        <dbReference type="ARBA" id="ARBA00023004"/>
    </source>
</evidence>
<keyword evidence="9" id="KW-0443">Lipid metabolism</keyword>
<keyword evidence="3" id="KW-0444">Lipid biosynthesis</keyword>
<name>A0A8J4V273_9MYCE</name>
<evidence type="ECO:0000256" key="10">
    <source>
        <dbReference type="ARBA" id="ARBA00023160"/>
    </source>
</evidence>
<protein>
    <recommendedName>
        <fullName evidence="13">Cytochrome b5 heme-binding domain-containing protein</fullName>
    </recommendedName>
</protein>
<keyword evidence="4 12" id="KW-0349">Heme</keyword>
<comment type="cofactor">
    <cofactor evidence="1">
        <name>Fe cation</name>
        <dbReference type="ChEBI" id="CHEBI:24875"/>
    </cofactor>
</comment>
<comment type="caution">
    <text evidence="14">The sequence shown here is derived from an EMBL/GenBank/DDBJ whole genome shotgun (WGS) entry which is preliminary data.</text>
</comment>
<comment type="similarity">
    <text evidence="2">Belongs to the fatty acid desaturase type 1 family.</text>
</comment>
<keyword evidence="15" id="KW-1185">Reference proteome</keyword>
<dbReference type="GO" id="GO:0016020">
    <property type="term" value="C:membrane"/>
    <property type="evidence" value="ECO:0007669"/>
    <property type="project" value="TreeGrafter"/>
</dbReference>
<dbReference type="InterPro" id="IPR036400">
    <property type="entry name" value="Cyt_B5-like_heme/steroid_sf"/>
</dbReference>
<dbReference type="InterPro" id="IPR050668">
    <property type="entry name" value="Cytochrome_b5"/>
</dbReference>
<reference evidence="14" key="1">
    <citation type="submission" date="2020-01" db="EMBL/GenBank/DDBJ databases">
        <title>Development of genomics and gene disruption for Polysphondylium violaceum indicates a role for the polyketide synthase stlB in stalk morphogenesis.</title>
        <authorList>
            <person name="Narita B."/>
            <person name="Kawabe Y."/>
            <person name="Kin K."/>
            <person name="Saito T."/>
            <person name="Gibbs R."/>
            <person name="Kuspa A."/>
            <person name="Muzny D."/>
            <person name="Queller D."/>
            <person name="Richards S."/>
            <person name="Strassman J."/>
            <person name="Sucgang R."/>
            <person name="Worley K."/>
            <person name="Schaap P."/>
        </authorList>
    </citation>
    <scope>NUCLEOTIDE SEQUENCE</scope>
    <source>
        <strain evidence="14">QSvi11</strain>
    </source>
</reference>
<dbReference type="AlphaFoldDB" id="A0A8J4V273"/>
<sequence>MTEQIPVNVSYTKSSKLGTIGSIECSPIVSSGTLPNYIDEAISNKDIYYTYDQIKVHNKKTDFWTIFDDKVYDLTAFLDKHPGGDIIMECAGKDSTSLFLDIGHSFDAVRLLDEYYIGKLSK</sequence>
<dbReference type="InterPro" id="IPR018506">
    <property type="entry name" value="Cyt_B5_heme-BS"/>
</dbReference>
<keyword evidence="7" id="KW-0813">Transport</keyword>
<dbReference type="PANTHER" id="PTHR19359:SF119">
    <property type="entry name" value="CYTOCHROME B5 C"/>
    <property type="match status" value="1"/>
</dbReference>
<proteinExistence type="inferred from homology"/>